<dbReference type="Gene3D" id="3.30.70.660">
    <property type="entry name" value="Pseudouridine synthase I, catalytic domain, C-terminal subdomain"/>
    <property type="match status" value="1"/>
</dbReference>
<comment type="function">
    <text evidence="4">Formation of pseudouridine at positions 38, 39 and 40 in the anticodon stem and loop of transfer RNAs.</text>
</comment>
<protein>
    <recommendedName>
        <fullName evidence="4">tRNA pseudouridine synthase A</fullName>
        <ecNumber evidence="4">5.4.99.12</ecNumber>
    </recommendedName>
    <alternativeName>
        <fullName evidence="4">tRNA pseudouridine(38-40) synthase</fullName>
    </alternativeName>
    <alternativeName>
        <fullName evidence="4">tRNA pseudouridylate synthase I</fullName>
    </alternativeName>
    <alternativeName>
        <fullName evidence="4">tRNA-uridine isomerase I</fullName>
    </alternativeName>
</protein>
<dbReference type="PANTHER" id="PTHR11142:SF0">
    <property type="entry name" value="TRNA PSEUDOURIDINE SYNTHASE-LIKE 1"/>
    <property type="match status" value="1"/>
</dbReference>
<keyword evidence="10" id="KW-1185">Reference proteome</keyword>
<dbReference type="GO" id="GO:0003723">
    <property type="term" value="F:RNA binding"/>
    <property type="evidence" value="ECO:0007669"/>
    <property type="project" value="InterPro"/>
</dbReference>
<dbReference type="AlphaFoldDB" id="A0A3P4B770"/>
<dbReference type="Pfam" id="PF01416">
    <property type="entry name" value="PseudoU_synth_1"/>
    <property type="match status" value="2"/>
</dbReference>
<dbReference type="FunFam" id="3.30.70.580:FF:000001">
    <property type="entry name" value="tRNA pseudouridine synthase A"/>
    <property type="match status" value="1"/>
</dbReference>
<dbReference type="InterPro" id="IPR001406">
    <property type="entry name" value="PsdUridine_synth_TruA"/>
</dbReference>
<keyword evidence="3 4" id="KW-0413">Isomerase</keyword>
<evidence type="ECO:0000313" key="9">
    <source>
        <dbReference type="EMBL" id="VCU72137.1"/>
    </source>
</evidence>
<evidence type="ECO:0000256" key="5">
    <source>
        <dbReference type="PIRSR" id="PIRSR001430-1"/>
    </source>
</evidence>
<dbReference type="PANTHER" id="PTHR11142">
    <property type="entry name" value="PSEUDOURIDYLATE SYNTHASE"/>
    <property type="match status" value="1"/>
</dbReference>
<evidence type="ECO:0000256" key="3">
    <source>
        <dbReference type="ARBA" id="ARBA00023235"/>
    </source>
</evidence>
<dbReference type="InterPro" id="IPR020097">
    <property type="entry name" value="PsdUridine_synth_TruA_a/b_dom"/>
</dbReference>
<dbReference type="InterPro" id="IPR020103">
    <property type="entry name" value="PsdUridine_synth_cat_dom_sf"/>
</dbReference>
<gene>
    <name evidence="4 9" type="primary">truA</name>
    <name evidence="9" type="ORF">PIGHUM_04233</name>
</gene>
<dbReference type="PIRSF" id="PIRSF001430">
    <property type="entry name" value="tRNA_psdUrid_synth"/>
    <property type="match status" value="1"/>
</dbReference>
<dbReference type="HAMAP" id="MF_00171">
    <property type="entry name" value="TruA"/>
    <property type="match status" value="1"/>
</dbReference>
<evidence type="ECO:0000259" key="8">
    <source>
        <dbReference type="Pfam" id="PF01416"/>
    </source>
</evidence>
<dbReference type="GO" id="GO:0160147">
    <property type="term" value="F:tRNA pseudouridine(38-40) synthase activity"/>
    <property type="evidence" value="ECO:0007669"/>
    <property type="project" value="UniProtKB-EC"/>
</dbReference>
<evidence type="ECO:0000313" key="10">
    <source>
        <dbReference type="Proteomes" id="UP000277294"/>
    </source>
</evidence>
<evidence type="ECO:0000256" key="7">
    <source>
        <dbReference type="RuleBase" id="RU003792"/>
    </source>
</evidence>
<proteinExistence type="inferred from homology"/>
<dbReference type="GO" id="GO:0031119">
    <property type="term" value="P:tRNA pseudouridine synthesis"/>
    <property type="evidence" value="ECO:0007669"/>
    <property type="project" value="UniProtKB-UniRule"/>
</dbReference>
<reference evidence="9 10" key="1">
    <citation type="submission" date="2018-10" db="EMBL/GenBank/DDBJ databases">
        <authorList>
            <person name="Criscuolo A."/>
        </authorList>
    </citation>
    <scope>NUCLEOTIDE SEQUENCE [LARGE SCALE GENOMIC DNA]</scope>
    <source>
        <strain evidence="9">DnA1</strain>
    </source>
</reference>
<feature type="active site" description="Nucleophile" evidence="4 5">
    <location>
        <position position="52"/>
    </location>
</feature>
<dbReference type="EMBL" id="UWPJ01000036">
    <property type="protein sequence ID" value="VCU72137.1"/>
    <property type="molecule type" value="Genomic_DNA"/>
</dbReference>
<keyword evidence="2 4" id="KW-0819">tRNA processing</keyword>
<dbReference type="Proteomes" id="UP000277294">
    <property type="component" value="Unassembled WGS sequence"/>
</dbReference>
<dbReference type="OrthoDB" id="9811823at2"/>
<name>A0A3P4B770_9BURK</name>
<evidence type="ECO:0000256" key="4">
    <source>
        <dbReference type="HAMAP-Rule" id="MF_00171"/>
    </source>
</evidence>
<comment type="caution">
    <text evidence="4">Lacks conserved residue(s) required for the propagation of feature annotation.</text>
</comment>
<evidence type="ECO:0000256" key="1">
    <source>
        <dbReference type="ARBA" id="ARBA00009375"/>
    </source>
</evidence>
<comment type="similarity">
    <text evidence="1 4 7">Belongs to the tRNA pseudouridine synthase TruA family.</text>
</comment>
<dbReference type="SUPFAM" id="SSF55120">
    <property type="entry name" value="Pseudouridine synthase"/>
    <property type="match status" value="1"/>
</dbReference>
<comment type="catalytic activity">
    <reaction evidence="4 7">
        <text>uridine(38/39/40) in tRNA = pseudouridine(38/39/40) in tRNA</text>
        <dbReference type="Rhea" id="RHEA:22376"/>
        <dbReference type="Rhea" id="RHEA-COMP:10085"/>
        <dbReference type="Rhea" id="RHEA-COMP:10087"/>
        <dbReference type="ChEBI" id="CHEBI:65314"/>
        <dbReference type="ChEBI" id="CHEBI:65315"/>
        <dbReference type="EC" id="5.4.99.12"/>
    </reaction>
</comment>
<sequence length="263" mass="28806">MARIALGVSYDGGPWQGWQTQPHGRTVQDTLETALGHFLGAPVGTVCAGRTDTGVHAVQQVVHLDTPLERPEQAWVRGVNAHLPASIAVRWARPVADDFHARFSARSRAYVYLLLDDPVRSPLWAGRAGWSFRPLDVEAMRTGARHLLGEQDFSSFRSSQCQAASPVRTMHELDIARRGRMVVFTLRANAFLHHMVRNIVGALVYVGQGRQPADWMGALLAERNRSKAAPTFSPDGLYLTAVGYPAGHGLPDTDATDEVRLGV</sequence>
<feature type="domain" description="Pseudouridine synthase I TruA alpha/beta" evidence="8">
    <location>
        <begin position="10"/>
        <end position="103"/>
    </location>
</feature>
<evidence type="ECO:0000256" key="6">
    <source>
        <dbReference type="PIRSR" id="PIRSR001430-2"/>
    </source>
</evidence>
<dbReference type="EC" id="5.4.99.12" evidence="4"/>
<accession>A0A3P4B770</accession>
<feature type="binding site" evidence="4 6">
    <location>
        <position position="110"/>
    </location>
    <ligand>
        <name>substrate</name>
    </ligand>
</feature>
<dbReference type="NCBIfam" id="TIGR00071">
    <property type="entry name" value="hisT_truA"/>
    <property type="match status" value="1"/>
</dbReference>
<feature type="domain" description="Pseudouridine synthase I TruA alpha/beta" evidence="8">
    <location>
        <begin position="144"/>
        <end position="245"/>
    </location>
</feature>
<dbReference type="Gene3D" id="3.30.70.580">
    <property type="entry name" value="Pseudouridine synthase I, catalytic domain, N-terminal subdomain"/>
    <property type="match status" value="1"/>
</dbReference>
<dbReference type="CDD" id="cd02570">
    <property type="entry name" value="PseudoU_synth_EcTruA"/>
    <property type="match status" value="1"/>
</dbReference>
<evidence type="ECO:0000256" key="2">
    <source>
        <dbReference type="ARBA" id="ARBA00022694"/>
    </source>
</evidence>
<comment type="subunit">
    <text evidence="4">Homodimer.</text>
</comment>
<organism evidence="9 10">
    <name type="scientific">Pigmentiphaga humi</name>
    <dbReference type="NCBI Taxonomy" id="2478468"/>
    <lineage>
        <taxon>Bacteria</taxon>
        <taxon>Pseudomonadati</taxon>
        <taxon>Pseudomonadota</taxon>
        <taxon>Betaproteobacteria</taxon>
        <taxon>Burkholderiales</taxon>
        <taxon>Alcaligenaceae</taxon>
        <taxon>Pigmentiphaga</taxon>
    </lineage>
</organism>
<dbReference type="InterPro" id="IPR020095">
    <property type="entry name" value="PsdUridine_synth_TruA_C"/>
</dbReference>
<dbReference type="InterPro" id="IPR020094">
    <property type="entry name" value="TruA/RsuA/RluB/E/F_N"/>
</dbReference>
<dbReference type="RefSeq" id="WP_124081719.1">
    <property type="nucleotide sequence ID" value="NZ_UWPJ01000036.1"/>
</dbReference>